<dbReference type="GO" id="GO:0004519">
    <property type="term" value="F:endonuclease activity"/>
    <property type="evidence" value="ECO:0007669"/>
    <property type="project" value="UniProtKB-KW"/>
</dbReference>
<keyword evidence="2" id="KW-0540">Nuclease</keyword>
<dbReference type="InterPro" id="IPR028904">
    <property type="entry name" value="Tox-REase-5_dom"/>
</dbReference>
<dbReference type="Pfam" id="PF15648">
    <property type="entry name" value="Tox-REase-5"/>
    <property type="match status" value="1"/>
</dbReference>
<feature type="domain" description="Tox-REase-5" evidence="1">
    <location>
        <begin position="86"/>
        <end position="177"/>
    </location>
</feature>
<evidence type="ECO:0000313" key="3">
    <source>
        <dbReference type="Proteomes" id="UP000280955"/>
    </source>
</evidence>
<evidence type="ECO:0000259" key="1">
    <source>
        <dbReference type="Pfam" id="PF15648"/>
    </source>
</evidence>
<dbReference type="RefSeq" id="WP_012777025.1">
    <property type="nucleotide sequence ID" value="NC_012962.1"/>
</dbReference>
<sequence length="206" mass="23262">MPLPLVVPVALTAAEYAASALTGILVGVGVGLGVTEMTKDKDDEKEQEETRTDIISTAREECKACPAIEKVSPSWESTSSYSQVTLDYQLQIAKTVYKPDAKLIQVWECLGVSFDGWRPKACLFLESKAKYDQFFRKGKPMGWWTGKDSMRNQGGRQQEVCTSLNSIPRSHWHFMEPMSAAYYSKEFSKYPNIKVFHTPYLDNARQ</sequence>
<keyword evidence="2" id="KW-0378">Hydrolase</keyword>
<accession>A0ABX9SLX8</accession>
<name>A0ABX9SLX8_9GAMM</name>
<proteinExistence type="predicted"/>
<keyword evidence="2" id="KW-0255">Endonuclease</keyword>
<gene>
    <name evidence="2" type="ORF">BDD30_2564</name>
</gene>
<reference evidence="2 3" key="1">
    <citation type="submission" date="2018-10" db="EMBL/GenBank/DDBJ databases">
        <title>Genomic Encyclopedia of Archaeal and Bacterial Type Strains, Phase II (KMG-II): from individual species to whole genera.</title>
        <authorList>
            <person name="Goeker M."/>
        </authorList>
    </citation>
    <scope>NUCLEOTIDE SEQUENCE [LARGE SCALE GENOMIC DNA]</scope>
    <source>
        <strain evidence="2 3">DSM 15149</strain>
    </source>
</reference>
<protein>
    <submittedName>
        <fullName evidence="2">Restriction endonuclease fold toxin 5 of polymorphic toxin system</fullName>
    </submittedName>
</protein>
<dbReference type="Proteomes" id="UP000280955">
    <property type="component" value="Unassembled WGS sequence"/>
</dbReference>
<keyword evidence="3" id="KW-1185">Reference proteome</keyword>
<organism evidence="2 3">
    <name type="scientific">Photorhabdus asymbiotica</name>
    <dbReference type="NCBI Taxonomy" id="291112"/>
    <lineage>
        <taxon>Bacteria</taxon>
        <taxon>Pseudomonadati</taxon>
        <taxon>Pseudomonadota</taxon>
        <taxon>Gammaproteobacteria</taxon>
        <taxon>Enterobacterales</taxon>
        <taxon>Morganellaceae</taxon>
        <taxon>Photorhabdus</taxon>
    </lineage>
</organism>
<comment type="caution">
    <text evidence="2">The sequence shown here is derived from an EMBL/GenBank/DDBJ whole genome shotgun (WGS) entry which is preliminary data.</text>
</comment>
<evidence type="ECO:0000313" key="2">
    <source>
        <dbReference type="EMBL" id="RKS57752.1"/>
    </source>
</evidence>
<dbReference type="EMBL" id="RBLJ01000003">
    <property type="protein sequence ID" value="RKS57752.1"/>
    <property type="molecule type" value="Genomic_DNA"/>
</dbReference>